<evidence type="ECO:0000259" key="1">
    <source>
        <dbReference type="Pfam" id="PF26179"/>
    </source>
</evidence>
<feature type="domain" description="Mitochondrial RNA binding complex 1 subunit" evidence="1">
    <location>
        <begin position="1"/>
        <end position="353"/>
    </location>
</feature>
<organism evidence="2 3">
    <name type="scientific">Strigomonas culicis</name>
    <dbReference type="NCBI Taxonomy" id="28005"/>
    <lineage>
        <taxon>Eukaryota</taxon>
        <taxon>Discoba</taxon>
        <taxon>Euglenozoa</taxon>
        <taxon>Kinetoplastea</taxon>
        <taxon>Metakinetoplastina</taxon>
        <taxon>Trypanosomatida</taxon>
        <taxon>Trypanosomatidae</taxon>
        <taxon>Strigomonadinae</taxon>
        <taxon>Strigomonas</taxon>
    </lineage>
</organism>
<proteinExistence type="predicted"/>
<protein>
    <recommendedName>
        <fullName evidence="1">Mitochondrial RNA binding complex 1 subunit domain-containing protein</fullName>
    </recommendedName>
</protein>
<gene>
    <name evidence="2" type="ORF">STCU_09656</name>
</gene>
<sequence>MHELRRTLYYATSLRSRDWIAPAMYTAAMRMLTAEVLRRDSEGVLAPDDVLFITTHVVVANFYNRHLWNRMEKTLQNHALFESIDLPTIKALTTKLFKTRRGCARETLDVRRKLLGAMASRVSVLANDFDLPSLLGLLQCYTVHDMAPFLLEPLAIRATNHVRDYTPQECATLTHVLRKFRLMRFEVCERLILQISSADELNHHMVHAALLAVRTCWNKVSQGGRQALHAEPTKQKLRAMGEQVAARLGEAEFPSLQMILGILDIIVTIKIYVPKKALQGVFEQADAMLLVVVTPEHDMVDPKTGKKVRPVTVEEGRQLQALLQHYGADLSPALAERLRTAFREGLLPDEASL</sequence>
<keyword evidence="3" id="KW-1185">Reference proteome</keyword>
<name>S9TRA8_9TRYP</name>
<dbReference type="OrthoDB" id="277244at2759"/>
<dbReference type="EMBL" id="ATMH01009656">
    <property type="protein sequence ID" value="EPY19038.1"/>
    <property type="molecule type" value="Genomic_DNA"/>
</dbReference>
<comment type="caution">
    <text evidence="2">The sequence shown here is derived from an EMBL/GenBank/DDBJ whole genome shotgun (WGS) entry which is preliminary data.</text>
</comment>
<evidence type="ECO:0000313" key="3">
    <source>
        <dbReference type="Proteomes" id="UP000015354"/>
    </source>
</evidence>
<evidence type="ECO:0000313" key="2">
    <source>
        <dbReference type="EMBL" id="EPY19038.1"/>
    </source>
</evidence>
<accession>S9TRA8</accession>
<reference evidence="2 3" key="1">
    <citation type="journal article" date="2013" name="PLoS ONE">
        <title>Predicting the Proteins of Angomonas deanei, Strigomonas culicis and Their Respective Endosymbionts Reveals New Aspects of the Trypanosomatidae Family.</title>
        <authorList>
            <person name="Motta M.C."/>
            <person name="Martins A.C."/>
            <person name="de Souza S.S."/>
            <person name="Catta-Preta C.M."/>
            <person name="Silva R."/>
            <person name="Klein C.C."/>
            <person name="de Almeida L.G."/>
            <person name="de Lima Cunha O."/>
            <person name="Ciapina L.P."/>
            <person name="Brocchi M."/>
            <person name="Colabardini A.C."/>
            <person name="de Araujo Lima B."/>
            <person name="Machado C.R."/>
            <person name="de Almeida Soares C.M."/>
            <person name="Probst C.M."/>
            <person name="de Menezes C.B."/>
            <person name="Thompson C.E."/>
            <person name="Bartholomeu D.C."/>
            <person name="Gradia D.F."/>
            <person name="Pavoni D.P."/>
            <person name="Grisard E.C."/>
            <person name="Fantinatti-Garboggini F."/>
            <person name="Marchini F.K."/>
            <person name="Rodrigues-Luiz G.F."/>
            <person name="Wagner G."/>
            <person name="Goldman G.H."/>
            <person name="Fietto J.L."/>
            <person name="Elias M.C."/>
            <person name="Goldman M.H."/>
            <person name="Sagot M.F."/>
            <person name="Pereira M."/>
            <person name="Stoco P.H."/>
            <person name="de Mendonca-Neto R.P."/>
            <person name="Teixeira S.M."/>
            <person name="Maciel T.E."/>
            <person name="de Oliveira Mendes T.A."/>
            <person name="Urmenyi T.P."/>
            <person name="de Souza W."/>
            <person name="Schenkman S."/>
            <person name="de Vasconcelos A.T."/>
        </authorList>
    </citation>
    <scope>NUCLEOTIDE SEQUENCE [LARGE SCALE GENOMIC DNA]</scope>
</reference>
<dbReference type="AlphaFoldDB" id="S9TRA8"/>
<dbReference type="Pfam" id="PF26179">
    <property type="entry name" value="RESC10"/>
    <property type="match status" value="1"/>
</dbReference>
<dbReference type="InterPro" id="IPR059087">
    <property type="entry name" value="RESC10"/>
</dbReference>
<dbReference type="Proteomes" id="UP000015354">
    <property type="component" value="Unassembled WGS sequence"/>
</dbReference>